<dbReference type="InterPro" id="IPR012675">
    <property type="entry name" value="Beta-grasp_dom_sf"/>
</dbReference>
<dbReference type="InterPro" id="IPR036010">
    <property type="entry name" value="2Fe-2S_ferredoxin-like_sf"/>
</dbReference>
<dbReference type="GO" id="GO:0016491">
    <property type="term" value="F:oxidoreductase activity"/>
    <property type="evidence" value="ECO:0007669"/>
    <property type="project" value="UniProtKB-KW"/>
</dbReference>
<dbReference type="NCBIfam" id="NF040756">
    <property type="entry name" value="corr_regen_AcsV"/>
    <property type="match status" value="1"/>
</dbReference>
<dbReference type="EC" id="1.6.5.8" evidence="2"/>
<dbReference type="Pfam" id="PF00111">
    <property type="entry name" value="Fer2"/>
    <property type="match status" value="1"/>
</dbReference>
<dbReference type="RefSeq" id="WP_066354697.1">
    <property type="nucleotide sequence ID" value="NZ_LOED01000034.1"/>
</dbReference>
<dbReference type="InParanoid" id="A0A140L3D2"/>
<evidence type="ECO:0000259" key="1">
    <source>
        <dbReference type="PROSITE" id="PS51085"/>
    </source>
</evidence>
<keyword evidence="2" id="KW-0560">Oxidoreductase</keyword>
<dbReference type="EMBL" id="LOED01000034">
    <property type="protein sequence ID" value="KXG75057.1"/>
    <property type="molecule type" value="Genomic_DNA"/>
</dbReference>
<dbReference type="InterPro" id="IPR052911">
    <property type="entry name" value="Corrinoid_activation_enz"/>
</dbReference>
<dbReference type="Pfam" id="PF14574">
    <property type="entry name" value="RACo_C_ter"/>
    <property type="match status" value="1"/>
</dbReference>
<keyword evidence="3" id="KW-1185">Reference proteome</keyword>
<accession>A0A140L3D2</accession>
<dbReference type="SUPFAM" id="SSF54292">
    <property type="entry name" value="2Fe-2S ferredoxin-like"/>
    <property type="match status" value="1"/>
</dbReference>
<dbReference type="PANTHER" id="PTHR42895:SF1">
    <property type="entry name" value="IRON-SULFUR CLUSTER PROTEIN"/>
    <property type="match status" value="1"/>
</dbReference>
<dbReference type="InterPro" id="IPR042259">
    <property type="entry name" value="Raco-like_middle_sf"/>
</dbReference>
<dbReference type="InterPro" id="IPR027980">
    <property type="entry name" value="RACo_C"/>
</dbReference>
<gene>
    <name evidence="2" type="primary">nqrF_2</name>
    <name evidence="2" type="ORF">AN618_20810</name>
</gene>
<dbReference type="Pfam" id="PF17651">
    <property type="entry name" value="Raco_middle"/>
    <property type="match status" value="1"/>
</dbReference>
<name>A0A140L3D2_9FIRM</name>
<dbReference type="Pfam" id="PF17650">
    <property type="entry name" value="RACo_linker"/>
    <property type="match status" value="1"/>
</dbReference>
<dbReference type="Gene3D" id="3.30.420.480">
    <property type="entry name" value="Domain of unknown function (DUF4445)"/>
    <property type="match status" value="1"/>
</dbReference>
<dbReference type="InterPro" id="IPR040506">
    <property type="entry name" value="RACo_linker"/>
</dbReference>
<dbReference type="Gene3D" id="3.10.20.880">
    <property type="match status" value="1"/>
</dbReference>
<dbReference type="STRING" id="520764.AN618_20810"/>
<organism evidence="2 3">
    <name type="scientific">Fervidicola ferrireducens</name>
    <dbReference type="NCBI Taxonomy" id="520764"/>
    <lineage>
        <taxon>Bacteria</taxon>
        <taxon>Bacillati</taxon>
        <taxon>Bacillota</taxon>
        <taxon>Clostridia</taxon>
        <taxon>Thermosediminibacterales</taxon>
        <taxon>Thermosediminibacteraceae</taxon>
        <taxon>Fervidicola</taxon>
    </lineage>
</organism>
<comment type="caution">
    <text evidence="2">The sequence shown here is derived from an EMBL/GenBank/DDBJ whole genome shotgun (WGS) entry which is preliminary data.</text>
</comment>
<dbReference type="AlphaFoldDB" id="A0A140L3D2"/>
<evidence type="ECO:0000313" key="3">
    <source>
        <dbReference type="Proteomes" id="UP000070427"/>
    </source>
</evidence>
<feature type="domain" description="2Fe-2S ferredoxin-type" evidence="1">
    <location>
        <begin position="4"/>
        <end position="93"/>
    </location>
</feature>
<dbReference type="InterPro" id="IPR041414">
    <property type="entry name" value="Raco-like_middle"/>
</dbReference>
<sequence>MDGCNILFKPQNRTVKVKIGTSVLEAARRAGIFIDAPCGGSGHCGKCRIKILEGNYSCEKSPALSDEDYERGIRLACLTYVRSDMVVEIQEVKAASDVLVEDLAPGEEEEGWIKKARRTLEDSGMTIKSGFEKIKLTLNPPTLDDNIPDWERLCRGLEKRLGFASYKCSLDLLKKLPGTLRRNGFEINVVLQGEKDEYEIIDIRGSDEDKPLYGICVDVGTTTVAANLVELETGKIKESACAGNLQIQYGADVISRIIYSTREGGLSTLKRAIIDGTINRLVEEMTARSGLNPEDIVFGVFAGNTTMAHLLLGVEAENIRLEPYIPAFRNHPPLKAREVGIRINPDAPVFIVPGVASYVGGDIVAGVLAAGIWDSDEKVLFIDLGTNGELVFGNREVMVACACSAGPAFEGGEMSCGMRAMRGAIDEVTIDARTLEPSYGVIGGGKPRGICGSGFIDLIASMFLSGIISPRGKINANFNSGRIRFNENLQVYEYVVAFKDETEDGRDITINEIDLDNFIRAKGAVYAGIKTLLNTLAMDTRDIEKIIIAGGIGRRLDIKNSIAIGLLPELEEEKFTYIGNSSLKGAYLCLISDDARKKARQIAESITYVELSAFPAYMEEFTAACFLPHTDARLFPSSKKKKTFSLRGIDREGKGM</sequence>
<dbReference type="GO" id="GO:0051536">
    <property type="term" value="F:iron-sulfur cluster binding"/>
    <property type="evidence" value="ECO:0007669"/>
    <property type="project" value="InterPro"/>
</dbReference>
<dbReference type="Proteomes" id="UP000070427">
    <property type="component" value="Unassembled WGS sequence"/>
</dbReference>
<dbReference type="Gene3D" id="3.10.20.30">
    <property type="match status" value="1"/>
</dbReference>
<dbReference type="OrthoDB" id="9810588at2"/>
<evidence type="ECO:0000313" key="2">
    <source>
        <dbReference type="EMBL" id="KXG75057.1"/>
    </source>
</evidence>
<proteinExistence type="predicted"/>
<protein>
    <submittedName>
        <fullName evidence="2">Na(+)-translocating NADH-quinone reductase subunit F</fullName>
        <ecNumber evidence="2">1.6.5.8</ecNumber>
    </submittedName>
</protein>
<dbReference type="CDD" id="cd00207">
    <property type="entry name" value="fer2"/>
    <property type="match status" value="1"/>
</dbReference>
<dbReference type="PROSITE" id="PS51085">
    <property type="entry name" value="2FE2S_FER_2"/>
    <property type="match status" value="1"/>
</dbReference>
<dbReference type="InterPro" id="IPR001041">
    <property type="entry name" value="2Fe-2S_ferredoxin-type"/>
</dbReference>
<dbReference type="PANTHER" id="PTHR42895">
    <property type="entry name" value="IRON-SULFUR CLUSTER-BINDING PROTEIN-RELATED"/>
    <property type="match status" value="1"/>
</dbReference>
<dbReference type="PATRIC" id="fig|520764.3.peg.2226"/>
<reference evidence="2 3" key="1">
    <citation type="submission" date="2015-12" db="EMBL/GenBank/DDBJ databases">
        <title>Draft genome sequnece of Fervidicola ferrireducens strain Y170.</title>
        <authorList>
            <person name="Patel B.K."/>
        </authorList>
    </citation>
    <scope>NUCLEOTIDE SEQUENCE [LARGE SCALE GENOMIC DNA]</scope>
    <source>
        <strain evidence="2 3">Y170</strain>
    </source>
</reference>